<protein>
    <recommendedName>
        <fullName evidence="7">Glycerol dehydrogenase</fullName>
        <ecNumber evidence="6">1.1.1.6</ecNumber>
    </recommendedName>
</protein>
<dbReference type="GO" id="GO:0008888">
    <property type="term" value="F:glycerol dehydrogenase (NAD+) activity"/>
    <property type="evidence" value="ECO:0007669"/>
    <property type="project" value="UniProtKB-EC"/>
</dbReference>
<evidence type="ECO:0000256" key="4">
    <source>
        <dbReference type="ARBA" id="ARBA00023027"/>
    </source>
</evidence>
<evidence type="ECO:0000313" key="10">
    <source>
        <dbReference type="EMBL" id="MBM7839458.1"/>
    </source>
</evidence>
<evidence type="ECO:0000256" key="6">
    <source>
        <dbReference type="ARBA" id="ARBA00039147"/>
    </source>
</evidence>
<comment type="pathway">
    <text evidence="5">Polyol metabolism; glycerol fermentation; glycerone phosphate from glycerol (oxidative route): step 1/2.</text>
</comment>
<proteinExistence type="inferred from homology"/>
<reference evidence="10" key="1">
    <citation type="submission" date="2021-01" db="EMBL/GenBank/DDBJ databases">
        <title>Genomic Encyclopedia of Type Strains, Phase IV (KMG-IV): sequencing the most valuable type-strain genomes for metagenomic binning, comparative biology and taxonomic classification.</title>
        <authorList>
            <person name="Goeker M."/>
        </authorList>
    </citation>
    <scope>NUCLEOTIDE SEQUENCE</scope>
    <source>
        <strain evidence="10">DSM 21943</strain>
    </source>
</reference>
<keyword evidence="3 10" id="KW-0560">Oxidoreductase</keyword>
<dbReference type="SUPFAM" id="SSF56796">
    <property type="entry name" value="Dehydroquinate synthase-like"/>
    <property type="match status" value="1"/>
</dbReference>
<evidence type="ECO:0000313" key="11">
    <source>
        <dbReference type="Proteomes" id="UP001179280"/>
    </source>
</evidence>
<dbReference type="PIRSF" id="PIRSF000112">
    <property type="entry name" value="Glycerol_dehydrogenase"/>
    <property type="match status" value="1"/>
</dbReference>
<evidence type="ECO:0000256" key="2">
    <source>
        <dbReference type="ARBA" id="ARBA00022723"/>
    </source>
</evidence>
<dbReference type="RefSeq" id="WP_204466703.1">
    <property type="nucleotide sequence ID" value="NZ_JAFBCV010000008.1"/>
</dbReference>
<dbReference type="InterPro" id="IPR001670">
    <property type="entry name" value="ADH_Fe/GldA"/>
</dbReference>
<evidence type="ECO:0000259" key="9">
    <source>
        <dbReference type="Pfam" id="PF00465"/>
    </source>
</evidence>
<comment type="catalytic activity">
    <reaction evidence="8">
        <text>glycerol + NAD(+) = dihydroxyacetone + NADH + H(+)</text>
        <dbReference type="Rhea" id="RHEA:13769"/>
        <dbReference type="ChEBI" id="CHEBI:15378"/>
        <dbReference type="ChEBI" id="CHEBI:16016"/>
        <dbReference type="ChEBI" id="CHEBI:17754"/>
        <dbReference type="ChEBI" id="CHEBI:57540"/>
        <dbReference type="ChEBI" id="CHEBI:57945"/>
        <dbReference type="EC" id="1.1.1.6"/>
    </reaction>
</comment>
<dbReference type="Gene3D" id="3.40.50.1970">
    <property type="match status" value="1"/>
</dbReference>
<dbReference type="PANTHER" id="PTHR43616">
    <property type="entry name" value="GLYCEROL DEHYDROGENASE"/>
    <property type="match status" value="1"/>
</dbReference>
<dbReference type="EC" id="1.1.1.6" evidence="6"/>
<evidence type="ECO:0000256" key="8">
    <source>
        <dbReference type="ARBA" id="ARBA00049006"/>
    </source>
</evidence>
<gene>
    <name evidence="10" type="ORF">JOC54_002738</name>
</gene>
<dbReference type="PANTHER" id="PTHR43616:SF5">
    <property type="entry name" value="GLYCEROL DEHYDROGENASE 1"/>
    <property type="match status" value="1"/>
</dbReference>
<comment type="similarity">
    <text evidence="1">Belongs to the iron-containing alcohol dehydrogenase family.</text>
</comment>
<dbReference type="InterPro" id="IPR016205">
    <property type="entry name" value="Glycerol_DH"/>
</dbReference>
<organism evidence="10 11">
    <name type="scientific">Shouchella xiaoxiensis</name>
    <dbReference type="NCBI Taxonomy" id="766895"/>
    <lineage>
        <taxon>Bacteria</taxon>
        <taxon>Bacillati</taxon>
        <taxon>Bacillota</taxon>
        <taxon>Bacilli</taxon>
        <taxon>Bacillales</taxon>
        <taxon>Bacillaceae</taxon>
        <taxon>Shouchella</taxon>
    </lineage>
</organism>
<feature type="domain" description="Alcohol dehydrogenase iron-type/glycerol dehydrogenase GldA" evidence="9">
    <location>
        <begin position="9"/>
        <end position="156"/>
    </location>
</feature>
<evidence type="ECO:0000256" key="7">
    <source>
        <dbReference type="ARBA" id="ARBA00040132"/>
    </source>
</evidence>
<keyword evidence="2" id="KW-0479">Metal-binding</keyword>
<evidence type="ECO:0000256" key="3">
    <source>
        <dbReference type="ARBA" id="ARBA00023002"/>
    </source>
</evidence>
<dbReference type="NCBIfam" id="NF006941">
    <property type="entry name" value="PRK09423.1"/>
    <property type="match status" value="1"/>
</dbReference>
<dbReference type="Proteomes" id="UP001179280">
    <property type="component" value="Unassembled WGS sequence"/>
</dbReference>
<dbReference type="InterPro" id="IPR018211">
    <property type="entry name" value="ADH_Fe_CS"/>
</dbReference>
<dbReference type="CDD" id="cd08170">
    <property type="entry name" value="GlyDH"/>
    <property type="match status" value="1"/>
</dbReference>
<keyword evidence="4" id="KW-0520">NAD</keyword>
<dbReference type="EMBL" id="JAFBCV010000008">
    <property type="protein sequence ID" value="MBM7839458.1"/>
    <property type="molecule type" value="Genomic_DNA"/>
</dbReference>
<dbReference type="Pfam" id="PF00465">
    <property type="entry name" value="Fe-ADH"/>
    <property type="match status" value="1"/>
</dbReference>
<name>A0ABS2SVD0_9BACI</name>
<accession>A0ABS2SVD0</accession>
<dbReference type="PROSITE" id="PS00913">
    <property type="entry name" value="ADH_IRON_1"/>
    <property type="match status" value="1"/>
</dbReference>
<evidence type="ECO:0000256" key="5">
    <source>
        <dbReference type="ARBA" id="ARBA00037918"/>
    </source>
</evidence>
<keyword evidence="11" id="KW-1185">Reference proteome</keyword>
<dbReference type="Gene3D" id="1.20.1090.10">
    <property type="entry name" value="Dehydroquinate synthase-like - alpha domain"/>
    <property type="match status" value="1"/>
</dbReference>
<sequence length="369" mass="39685">MSEKIFISPSKYVQGRDTVEKAGEYIADLGKKAMIIADKTVWEIAANRVADSLKKKDISVLEITFEGEASAKEIERISKQANEEGIDVIVGVGGGKTIDTAKGVRDSVEGAACAVIPTTASTDAPTSALSVIYSDEGVFERYRFYSKNPDLVLLDTAIIAGAPPQFLAAGIADALATWVEARASLEARGTTMAGGQATIAGLAIAEKCEQVLFDYALLAYESNKRKVVSYALEQIVEANTLLSGLGFESAGLGLAHAVHNGFTVLDGDIHHKSHGEKVAFGILTQLAYEARDQQEINRYISLLQSLGLPTTFKDLHIDDLEREDLLRVAETALQEGESSHNMPTPPTVDSVVDAMIAADQYSLSYLERK</sequence>
<comment type="caution">
    <text evidence="10">The sequence shown here is derived from an EMBL/GenBank/DDBJ whole genome shotgun (WGS) entry which is preliminary data.</text>
</comment>
<evidence type="ECO:0000256" key="1">
    <source>
        <dbReference type="ARBA" id="ARBA00007358"/>
    </source>
</evidence>